<dbReference type="Gene3D" id="1.10.287.110">
    <property type="entry name" value="DnaJ domain"/>
    <property type="match status" value="1"/>
</dbReference>
<evidence type="ECO:0000313" key="7">
    <source>
        <dbReference type="Proteomes" id="UP000253769"/>
    </source>
</evidence>
<dbReference type="GO" id="GO:0051259">
    <property type="term" value="P:protein complex oligomerization"/>
    <property type="evidence" value="ECO:0007669"/>
    <property type="project" value="InterPro"/>
</dbReference>
<keyword evidence="2 4" id="KW-0143">Chaperone</keyword>
<dbReference type="NCBIfam" id="TIGR00714">
    <property type="entry name" value="hscB"/>
    <property type="match status" value="1"/>
</dbReference>
<dbReference type="Pfam" id="PF07743">
    <property type="entry name" value="HSCB_C"/>
    <property type="match status" value="1"/>
</dbReference>
<evidence type="ECO:0000256" key="4">
    <source>
        <dbReference type="HAMAP-Rule" id="MF_00682"/>
    </source>
</evidence>
<gene>
    <name evidence="4" type="primary">hscB</name>
    <name evidence="6" type="ORF">DV711_12085</name>
</gene>
<dbReference type="InterPro" id="IPR004640">
    <property type="entry name" value="HscB"/>
</dbReference>
<dbReference type="NCBIfam" id="NF003449">
    <property type="entry name" value="PRK05014.1"/>
    <property type="match status" value="1"/>
</dbReference>
<dbReference type="SUPFAM" id="SSF46565">
    <property type="entry name" value="Chaperone J-domain"/>
    <property type="match status" value="1"/>
</dbReference>
<evidence type="ECO:0000256" key="2">
    <source>
        <dbReference type="ARBA" id="ARBA00023186"/>
    </source>
</evidence>
<dbReference type="SMART" id="SM00271">
    <property type="entry name" value="DnaJ"/>
    <property type="match status" value="1"/>
</dbReference>
<dbReference type="OrthoDB" id="287587at2"/>
<dbReference type="PANTHER" id="PTHR14021:SF15">
    <property type="entry name" value="IRON-SULFUR CLUSTER CO-CHAPERONE PROTEIN HSCB"/>
    <property type="match status" value="1"/>
</dbReference>
<dbReference type="PANTHER" id="PTHR14021">
    <property type="entry name" value="IRON-SULFUR CLUSTER CO-CHAPERONE PROTEIN HSCB"/>
    <property type="match status" value="1"/>
</dbReference>
<dbReference type="SUPFAM" id="SSF47144">
    <property type="entry name" value="HSC20 (HSCB), C-terminal oligomerisation domain"/>
    <property type="match status" value="1"/>
</dbReference>
<comment type="caution">
    <text evidence="6">The sequence shown here is derived from an EMBL/GenBank/DDBJ whole genome shotgun (WGS) entry which is preliminary data.</text>
</comment>
<dbReference type="Gene3D" id="1.20.1280.20">
    <property type="entry name" value="HscB, C-terminal domain"/>
    <property type="match status" value="1"/>
</dbReference>
<dbReference type="InterPro" id="IPR001623">
    <property type="entry name" value="DnaJ_domain"/>
</dbReference>
<proteinExistence type="inferred from homology"/>
<dbReference type="InterPro" id="IPR036869">
    <property type="entry name" value="J_dom_sf"/>
</dbReference>
<dbReference type="InterPro" id="IPR036386">
    <property type="entry name" value="HscB_C_sf"/>
</dbReference>
<evidence type="ECO:0000256" key="1">
    <source>
        <dbReference type="ARBA" id="ARBA00010476"/>
    </source>
</evidence>
<dbReference type="RefSeq" id="WP_114695960.1">
    <property type="nucleotide sequence ID" value="NZ_QQOH01000003.1"/>
</dbReference>
<dbReference type="GO" id="GO:1990230">
    <property type="term" value="C:iron-sulfur cluster transfer complex"/>
    <property type="evidence" value="ECO:0007669"/>
    <property type="project" value="TreeGrafter"/>
</dbReference>
<comment type="subunit">
    <text evidence="4">Interacts with HscA and stimulates its ATPase activity.</text>
</comment>
<dbReference type="InterPro" id="IPR009073">
    <property type="entry name" value="HscB_oligo_C"/>
</dbReference>
<dbReference type="GO" id="GO:0051087">
    <property type="term" value="F:protein-folding chaperone binding"/>
    <property type="evidence" value="ECO:0007669"/>
    <property type="project" value="InterPro"/>
</dbReference>
<feature type="domain" description="J" evidence="5">
    <location>
        <begin position="6"/>
        <end position="78"/>
    </location>
</feature>
<evidence type="ECO:0000256" key="3">
    <source>
        <dbReference type="ARBA" id="ARBA00025596"/>
    </source>
</evidence>
<comment type="function">
    <text evidence="3 4">Co-chaperone involved in the maturation of iron-sulfur cluster-containing proteins. Seems to help targeting proteins to be folded toward HscA.</text>
</comment>
<dbReference type="PROSITE" id="PS50076">
    <property type="entry name" value="DNAJ_2"/>
    <property type="match status" value="1"/>
</dbReference>
<dbReference type="AlphaFoldDB" id="A0A369WG82"/>
<accession>A0A369WG82</accession>
<organism evidence="6 7">
    <name type="scientific">Motiliproteus coralliicola</name>
    <dbReference type="NCBI Taxonomy" id="2283196"/>
    <lineage>
        <taxon>Bacteria</taxon>
        <taxon>Pseudomonadati</taxon>
        <taxon>Pseudomonadota</taxon>
        <taxon>Gammaproteobacteria</taxon>
        <taxon>Oceanospirillales</taxon>
        <taxon>Oceanospirillaceae</taxon>
        <taxon>Motiliproteus</taxon>
    </lineage>
</organism>
<name>A0A369WG82_9GAMM</name>
<reference evidence="6 7" key="1">
    <citation type="submission" date="2018-07" db="EMBL/GenBank/DDBJ databases">
        <title>Motiliproteus coralliicola sp. nov., a bacterium isolated from Coral.</title>
        <authorList>
            <person name="Wang G."/>
        </authorList>
    </citation>
    <scope>NUCLEOTIDE SEQUENCE [LARGE SCALE GENOMIC DNA]</scope>
    <source>
        <strain evidence="6 7">C34</strain>
    </source>
</reference>
<evidence type="ECO:0000313" key="6">
    <source>
        <dbReference type="EMBL" id="RDE19616.1"/>
    </source>
</evidence>
<dbReference type="GO" id="GO:0044571">
    <property type="term" value="P:[2Fe-2S] cluster assembly"/>
    <property type="evidence" value="ECO:0007669"/>
    <property type="project" value="InterPro"/>
</dbReference>
<sequence>MAIEQNYFILFELPQQYQVDTALLSERYRALQKTLHPDRYAHKSEREQLQAVQASAHLNEALATLKSPLRRAAYLLSLKGVDTDVSHQTVSDGAFLMQQMMLREQLDDARHADDPFEALEELLEQLQGSEAELQQSLESQLQSDDPAVLSDALDNLRKLQFFDKLRHEIERVEDELDDL</sequence>
<dbReference type="Proteomes" id="UP000253769">
    <property type="component" value="Unassembled WGS sequence"/>
</dbReference>
<comment type="similarity">
    <text evidence="1 4">Belongs to the HscB family.</text>
</comment>
<dbReference type="HAMAP" id="MF_00682">
    <property type="entry name" value="HscB"/>
    <property type="match status" value="1"/>
</dbReference>
<evidence type="ECO:0000259" key="5">
    <source>
        <dbReference type="PROSITE" id="PS50076"/>
    </source>
</evidence>
<dbReference type="GO" id="GO:0001671">
    <property type="term" value="F:ATPase activator activity"/>
    <property type="evidence" value="ECO:0007669"/>
    <property type="project" value="InterPro"/>
</dbReference>
<dbReference type="GO" id="GO:0006457">
    <property type="term" value="P:protein folding"/>
    <property type="evidence" value="ECO:0007669"/>
    <property type="project" value="UniProtKB-UniRule"/>
</dbReference>
<keyword evidence="7" id="KW-1185">Reference proteome</keyword>
<dbReference type="EMBL" id="QQOH01000003">
    <property type="protein sequence ID" value="RDE19616.1"/>
    <property type="molecule type" value="Genomic_DNA"/>
</dbReference>
<protein>
    <recommendedName>
        <fullName evidence="4">Co-chaperone protein HscB homolog</fullName>
    </recommendedName>
</protein>